<dbReference type="SUPFAM" id="SSF54368">
    <property type="entry name" value="Glutamine synthetase, N-terminal domain"/>
    <property type="match status" value="1"/>
</dbReference>
<dbReference type="InterPro" id="IPR036651">
    <property type="entry name" value="Gln_synt_N_sf"/>
</dbReference>
<evidence type="ECO:0000259" key="4">
    <source>
        <dbReference type="PROSITE" id="PS51987"/>
    </source>
</evidence>
<dbReference type="Gene3D" id="3.30.590.10">
    <property type="entry name" value="Glutamine synthetase/guanido kinase, catalytic domain"/>
    <property type="match status" value="1"/>
</dbReference>
<evidence type="ECO:0000313" key="5">
    <source>
        <dbReference type="EMBL" id="PDH32548.1"/>
    </source>
</evidence>
<comment type="similarity">
    <text evidence="2 3">Belongs to the glutamine synthetase family.</text>
</comment>
<proteinExistence type="inferred from homology"/>
<feature type="domain" description="GS catalytic" evidence="4">
    <location>
        <begin position="119"/>
        <end position="459"/>
    </location>
</feature>
<dbReference type="EMBL" id="NTJZ01000015">
    <property type="protein sequence ID" value="PDH32548.1"/>
    <property type="molecule type" value="Genomic_DNA"/>
</dbReference>
<comment type="caution">
    <text evidence="5">The sequence shown here is derived from an EMBL/GenBank/DDBJ whole genome shotgun (WGS) entry which is preliminary data.</text>
</comment>
<name>A0A2A5W8C3_9GAMM</name>
<dbReference type="AlphaFoldDB" id="A0A2A5W8C3"/>
<evidence type="ECO:0000256" key="2">
    <source>
        <dbReference type="PROSITE-ProRule" id="PRU01331"/>
    </source>
</evidence>
<evidence type="ECO:0000313" key="6">
    <source>
        <dbReference type="Proteomes" id="UP000219329"/>
    </source>
</evidence>
<dbReference type="Pfam" id="PF00120">
    <property type="entry name" value="Gln-synt_C"/>
    <property type="match status" value="1"/>
</dbReference>
<evidence type="ECO:0000256" key="3">
    <source>
        <dbReference type="RuleBase" id="RU000384"/>
    </source>
</evidence>
<dbReference type="GO" id="GO:0006598">
    <property type="term" value="P:polyamine catabolic process"/>
    <property type="evidence" value="ECO:0007669"/>
    <property type="project" value="TreeGrafter"/>
</dbReference>
<dbReference type="Gene3D" id="3.10.20.70">
    <property type="entry name" value="Glutamine synthetase, N-terminal domain"/>
    <property type="match status" value="1"/>
</dbReference>
<dbReference type="InterPro" id="IPR008146">
    <property type="entry name" value="Gln_synth_cat_dom"/>
</dbReference>
<dbReference type="SUPFAM" id="SSF55931">
    <property type="entry name" value="Glutamine synthetase/guanido kinase"/>
    <property type="match status" value="1"/>
</dbReference>
<gene>
    <name evidence="5" type="ORF">CNF02_11555</name>
</gene>
<dbReference type="GO" id="GO:0004356">
    <property type="term" value="F:glutamine synthetase activity"/>
    <property type="evidence" value="ECO:0007669"/>
    <property type="project" value="InterPro"/>
</dbReference>
<protein>
    <submittedName>
        <fullName evidence="5">Glutamine synthetase</fullName>
    </submittedName>
</protein>
<dbReference type="PROSITE" id="PS51987">
    <property type="entry name" value="GS_CATALYTIC"/>
    <property type="match status" value="1"/>
</dbReference>
<dbReference type="SMART" id="SM01230">
    <property type="entry name" value="Gln-synt_C"/>
    <property type="match status" value="1"/>
</dbReference>
<accession>A0A2A5W8C3</accession>
<evidence type="ECO:0000256" key="1">
    <source>
        <dbReference type="ARBA" id="ARBA00022598"/>
    </source>
</evidence>
<dbReference type="PANTHER" id="PTHR43785">
    <property type="entry name" value="GAMMA-GLUTAMYLPUTRESCINE SYNTHETASE"/>
    <property type="match status" value="1"/>
</dbReference>
<keyword evidence="1" id="KW-0436">Ligase</keyword>
<sequence length="459" mass="51525">MTFAKLEELNAFLDKNPDATMMEILIPDVNGILRGKRIPPAEFETFFTKGVKSPASLSFCNCRGDFADELDLEIFRGDADQLLFPVADTLSSIGWLKSDTIQVLASFTELDRTPAFFDPRTVLKNALQPLYDLGYTAVVATEMEFYLIEEGDDALPKLKLSNVPGTNQPQSGIQYAMPEELWDNENFLEDVRVTCVEQNIPMTTVHSEFSPGQFELNLHHVADPVIACDHAVLFKRIIKGVARNHGSSASFMAKPFDDIAGCGLHIHFSLYDADGKNVFSTDSEAVPALSDQAKYAVGGLAETMDSAMAIFAPNANSYRRLVPGNYAPLTPNWGYNHRDVALRVPVSEDNDRRIEHRVAGADANPYLVMASIAAGIHYGITNKCVPDTMVAEYQEIEEEIITLPRQWPIALDKFQTDTILKDYLGKEFCDLFFEIRRSEWEEFSKRVSNIDYEWYLRSV</sequence>
<organism evidence="5 6">
    <name type="scientific">OM182 bacterium MED-G28</name>
    <dbReference type="NCBI Taxonomy" id="1986256"/>
    <lineage>
        <taxon>Bacteria</taxon>
        <taxon>Pseudomonadati</taxon>
        <taxon>Pseudomonadota</taxon>
        <taxon>Gammaproteobacteria</taxon>
        <taxon>OMG group</taxon>
        <taxon>OM182 clade</taxon>
    </lineage>
</organism>
<reference evidence="5 6" key="1">
    <citation type="submission" date="2017-08" db="EMBL/GenBank/DDBJ databases">
        <title>Fine stratification of microbial communities through a metagenomic profile of the photic zone.</title>
        <authorList>
            <person name="Haro-Moreno J.M."/>
            <person name="Lopez-Perez M."/>
            <person name="De La Torre J."/>
            <person name="Picazo A."/>
            <person name="Camacho A."/>
            <person name="Rodriguez-Valera F."/>
        </authorList>
    </citation>
    <scope>NUCLEOTIDE SEQUENCE [LARGE SCALE GENOMIC DNA]</scope>
    <source>
        <strain evidence="5">MED-G28</strain>
    </source>
</reference>
<dbReference type="PANTHER" id="PTHR43785:SF12">
    <property type="entry name" value="TYPE-1 GLUTAMINE SYNTHETASE 2"/>
    <property type="match status" value="1"/>
</dbReference>
<dbReference type="Proteomes" id="UP000219329">
    <property type="component" value="Unassembled WGS sequence"/>
</dbReference>
<dbReference type="GO" id="GO:0006542">
    <property type="term" value="P:glutamine biosynthetic process"/>
    <property type="evidence" value="ECO:0007669"/>
    <property type="project" value="InterPro"/>
</dbReference>
<dbReference type="InterPro" id="IPR014746">
    <property type="entry name" value="Gln_synth/guanido_kin_cat_dom"/>
</dbReference>